<gene>
    <name evidence="1" type="ORF">SCALOS_LOCUS9930</name>
</gene>
<protein>
    <submittedName>
        <fullName evidence="1">10476_t:CDS:1</fullName>
    </submittedName>
</protein>
<proteinExistence type="predicted"/>
<dbReference type="Proteomes" id="UP000789860">
    <property type="component" value="Unassembled WGS sequence"/>
</dbReference>
<evidence type="ECO:0000313" key="1">
    <source>
        <dbReference type="EMBL" id="CAG8686438.1"/>
    </source>
</evidence>
<feature type="non-terminal residue" evidence="1">
    <location>
        <position position="93"/>
    </location>
</feature>
<reference evidence="1" key="1">
    <citation type="submission" date="2021-06" db="EMBL/GenBank/DDBJ databases">
        <authorList>
            <person name="Kallberg Y."/>
            <person name="Tangrot J."/>
            <person name="Rosling A."/>
        </authorList>
    </citation>
    <scope>NUCLEOTIDE SEQUENCE</scope>
    <source>
        <strain evidence="1">AU212A</strain>
    </source>
</reference>
<accession>A0ACA9P5N5</accession>
<organism evidence="1 2">
    <name type="scientific">Scutellospora calospora</name>
    <dbReference type="NCBI Taxonomy" id="85575"/>
    <lineage>
        <taxon>Eukaryota</taxon>
        <taxon>Fungi</taxon>
        <taxon>Fungi incertae sedis</taxon>
        <taxon>Mucoromycota</taxon>
        <taxon>Glomeromycotina</taxon>
        <taxon>Glomeromycetes</taxon>
        <taxon>Diversisporales</taxon>
        <taxon>Gigasporaceae</taxon>
        <taxon>Scutellospora</taxon>
    </lineage>
</organism>
<evidence type="ECO:0000313" key="2">
    <source>
        <dbReference type="Proteomes" id="UP000789860"/>
    </source>
</evidence>
<comment type="caution">
    <text evidence="1">The sequence shown here is derived from an EMBL/GenBank/DDBJ whole genome shotgun (WGS) entry which is preliminary data.</text>
</comment>
<name>A0ACA9P5N5_9GLOM</name>
<keyword evidence="2" id="KW-1185">Reference proteome</keyword>
<dbReference type="EMBL" id="CAJVPM010033908">
    <property type="protein sequence ID" value="CAG8686438.1"/>
    <property type="molecule type" value="Genomic_DNA"/>
</dbReference>
<sequence>MSYAPQSQIIYYLSPVHSTNPSGLPSLFGLPNINNSFISAIYFSKTVHEFFLELEAINNKLGSYTQFEKAFKNKKILLDTIKKLSESDLIELG</sequence>